<feature type="transmembrane region" description="Helical" evidence="6">
    <location>
        <begin position="549"/>
        <end position="572"/>
    </location>
</feature>
<comment type="subcellular location">
    <subcellularLocation>
        <location evidence="1">Membrane</location>
        <topology evidence="1">Multi-pass membrane protein</topology>
    </subcellularLocation>
</comment>
<feature type="transmembrane region" description="Helical" evidence="6">
    <location>
        <begin position="487"/>
        <end position="508"/>
    </location>
</feature>
<evidence type="ECO:0000313" key="7">
    <source>
        <dbReference type="EMBL" id="GMS80603.1"/>
    </source>
</evidence>
<evidence type="ECO:0000256" key="1">
    <source>
        <dbReference type="ARBA" id="ARBA00004141"/>
    </source>
</evidence>
<dbReference type="Gene3D" id="1.20.1250.20">
    <property type="entry name" value="MFS general substrate transporter like domains"/>
    <property type="match status" value="1"/>
</dbReference>
<evidence type="ECO:0000313" key="8">
    <source>
        <dbReference type="Proteomes" id="UP001432027"/>
    </source>
</evidence>
<dbReference type="PANTHER" id="PTHR23507">
    <property type="entry name" value="ZGC:174356"/>
    <property type="match status" value="1"/>
</dbReference>
<organism evidence="7 8">
    <name type="scientific">Pristionchus entomophagus</name>
    <dbReference type="NCBI Taxonomy" id="358040"/>
    <lineage>
        <taxon>Eukaryota</taxon>
        <taxon>Metazoa</taxon>
        <taxon>Ecdysozoa</taxon>
        <taxon>Nematoda</taxon>
        <taxon>Chromadorea</taxon>
        <taxon>Rhabditida</taxon>
        <taxon>Rhabditina</taxon>
        <taxon>Diplogasteromorpha</taxon>
        <taxon>Diplogasteroidea</taxon>
        <taxon>Neodiplogasteridae</taxon>
        <taxon>Pristionchus</taxon>
    </lineage>
</organism>
<sequence>YVARVTPLSPSLPSSQLNTYQEMHRPRSDPNLDPDGRLEAVTLESEISMSVVTEASRAANDSRNRQRRFFDRITGRRHRNDTGITDLTEIEEGKKGCSKLNIEPALLLLAFGLGIQMNSNPLFTYWARCIELAEQYHGPGTNGTEICSKLSDKNSSDFNDIVERDIASTRIYIQLAGTIPTIIVAPIIGNWSDHHGRKKPLMFALCGMMLCFLLQLIATITYESISIYDFAFGAEVVFALCGGPGTVFSSILAIITDECRLTGLKPGNSEVPMRIAVASGVQSMGGMLGALIMSWLSVPAIDSVEEHVGAYVKSSILSFFMAMAAFIYIAAFVRETHKPGKELFEDESEEERDYLVDDSLQHSEKGCIGGAGKKLKQLVEVLTERRPGYTRFCLNLSLMFVFVEFLVIDANLLFLYVKRQPFAWSDRMFSLLSVFRGFCMFIGMIGLPLLMRKTSFLGKDSILIGLGVFSGAISYFIISFATTNEEIVGSTVLSLFGGAISPGYRSFLPRMVPKEQTARLLTCVSIIMAFCPIISSVVFNNMFNWSIGFWPGLAFFVGGAFQAVVTLGQILIHCLMRPQWKLAEQLRGQRLIEDEDEEDSEERREQERRQLMGVEDDRSVSNEAVGSSSSPSESRDEGPVDGTPMLEERRPVIL</sequence>
<evidence type="ECO:0000256" key="4">
    <source>
        <dbReference type="ARBA" id="ARBA00023136"/>
    </source>
</evidence>
<feature type="transmembrane region" description="Helical" evidence="6">
    <location>
        <begin position="429"/>
        <end position="450"/>
    </location>
</feature>
<dbReference type="SUPFAM" id="SSF103473">
    <property type="entry name" value="MFS general substrate transporter"/>
    <property type="match status" value="1"/>
</dbReference>
<feature type="transmembrane region" description="Helical" evidence="6">
    <location>
        <begin position="462"/>
        <end position="481"/>
    </location>
</feature>
<name>A0AAV5SEJ6_9BILA</name>
<dbReference type="InterPro" id="IPR036259">
    <property type="entry name" value="MFS_trans_sf"/>
</dbReference>
<accession>A0AAV5SEJ6</accession>
<evidence type="ECO:0000256" key="5">
    <source>
        <dbReference type="SAM" id="MobiDB-lite"/>
    </source>
</evidence>
<dbReference type="GO" id="GO:0022857">
    <property type="term" value="F:transmembrane transporter activity"/>
    <property type="evidence" value="ECO:0007669"/>
    <property type="project" value="InterPro"/>
</dbReference>
<feature type="region of interest" description="Disordered" evidence="5">
    <location>
        <begin position="593"/>
        <end position="654"/>
    </location>
</feature>
<evidence type="ECO:0000256" key="2">
    <source>
        <dbReference type="ARBA" id="ARBA00022692"/>
    </source>
</evidence>
<proteinExistence type="predicted"/>
<dbReference type="GO" id="GO:0016020">
    <property type="term" value="C:membrane"/>
    <property type="evidence" value="ECO:0007669"/>
    <property type="project" value="UniProtKB-SubCell"/>
</dbReference>
<feature type="non-terminal residue" evidence="7">
    <location>
        <position position="1"/>
    </location>
</feature>
<protein>
    <recommendedName>
        <fullName evidence="9">Membrane transporter</fullName>
    </recommendedName>
</protein>
<feature type="transmembrane region" description="Helical" evidence="6">
    <location>
        <begin position="316"/>
        <end position="333"/>
    </location>
</feature>
<reference evidence="7" key="1">
    <citation type="submission" date="2023-10" db="EMBL/GenBank/DDBJ databases">
        <title>Genome assembly of Pristionchus species.</title>
        <authorList>
            <person name="Yoshida K."/>
            <person name="Sommer R.J."/>
        </authorList>
    </citation>
    <scope>NUCLEOTIDE SEQUENCE</scope>
    <source>
        <strain evidence="7">RS0144</strain>
    </source>
</reference>
<dbReference type="AlphaFoldDB" id="A0AAV5SEJ6"/>
<feature type="transmembrane region" description="Helical" evidence="6">
    <location>
        <begin position="275"/>
        <end position="296"/>
    </location>
</feature>
<evidence type="ECO:0008006" key="9">
    <source>
        <dbReference type="Google" id="ProtNLM"/>
    </source>
</evidence>
<feature type="transmembrane region" description="Helical" evidence="6">
    <location>
        <begin position="171"/>
        <end position="189"/>
    </location>
</feature>
<dbReference type="InterPro" id="IPR011701">
    <property type="entry name" value="MFS"/>
</dbReference>
<feature type="transmembrane region" description="Helical" evidence="6">
    <location>
        <begin position="201"/>
        <end position="218"/>
    </location>
</feature>
<dbReference type="Proteomes" id="UP001432027">
    <property type="component" value="Unassembled WGS sequence"/>
</dbReference>
<evidence type="ECO:0000256" key="3">
    <source>
        <dbReference type="ARBA" id="ARBA00022989"/>
    </source>
</evidence>
<keyword evidence="3 6" id="KW-1133">Transmembrane helix</keyword>
<keyword evidence="4 6" id="KW-0472">Membrane</keyword>
<comment type="caution">
    <text evidence="7">The sequence shown here is derived from an EMBL/GenBank/DDBJ whole genome shotgun (WGS) entry which is preliminary data.</text>
</comment>
<dbReference type="Pfam" id="PF07690">
    <property type="entry name" value="MFS_1"/>
    <property type="match status" value="1"/>
</dbReference>
<gene>
    <name evidence="7" type="ORF">PENTCL1PPCAC_2778</name>
</gene>
<keyword evidence="8" id="KW-1185">Reference proteome</keyword>
<feature type="transmembrane region" description="Helical" evidence="6">
    <location>
        <begin position="230"/>
        <end position="255"/>
    </location>
</feature>
<feature type="compositionally biased region" description="Low complexity" evidence="5">
    <location>
        <begin position="621"/>
        <end position="632"/>
    </location>
</feature>
<feature type="compositionally biased region" description="Basic and acidic residues" evidence="5">
    <location>
        <begin position="601"/>
        <end position="620"/>
    </location>
</feature>
<dbReference type="EMBL" id="BTSX01000001">
    <property type="protein sequence ID" value="GMS80603.1"/>
    <property type="molecule type" value="Genomic_DNA"/>
</dbReference>
<dbReference type="PANTHER" id="PTHR23507:SF6">
    <property type="entry name" value="PROTON-COUPLED FOLATE TRANSPORTER"/>
    <property type="match status" value="1"/>
</dbReference>
<feature type="transmembrane region" description="Helical" evidence="6">
    <location>
        <begin position="520"/>
        <end position="543"/>
    </location>
</feature>
<evidence type="ECO:0000256" key="6">
    <source>
        <dbReference type="SAM" id="Phobius"/>
    </source>
</evidence>
<keyword evidence="2 6" id="KW-0812">Transmembrane</keyword>
<feature type="transmembrane region" description="Helical" evidence="6">
    <location>
        <begin position="392"/>
        <end position="417"/>
    </location>
</feature>